<sequence length="507" mass="57326">MTDPVIVATDHKSLSELEISIQLGIGSIATAARMQVVRGENLLAVQCETYFATLLNYLHPDWHLVNANTLEGRPNVPGFDFISTMNLSKNRNAPSLDKNKGKETLLVSDVSQNNTHAKVLVQITAQESGENSKLNGKVEHSAKLTYWQKLDSNHKPVKNQTDYSDYELIVLFLTDRKLKKTQQTYTLKASSYDKEKDKYKPRGRKNHEVTVWTLCNINDQIMNYEPKGFPAGAPNYLSKKQEAFEQIEKDIRATTTSIEFKLIERDLVDESSSSPQVPSPQGTPRKEPFTDQVLVNKCVAYLKTQPLPAQFCTMSFVMKALKDFDTELDNTTTGWRKVIANLVEAHPLTPHNLNSGLFRSRDDYTNIADHGIHTIDFPLSHLNAKKEREQISTNEMDLPERLIIPTGEIPGENIDWEEHGNKKYSLRFFVPNAKFNDPIPLPRFIDVYALIVKAAEPVDPSLTADEREEQGRKKLAAYIRTLSWDPLPDPNSQPAPAPATKQNKTKN</sequence>
<dbReference type="RefSeq" id="WP_093960447.1">
    <property type="nucleotide sequence ID" value="NZ_NEWD01000016.1"/>
</dbReference>
<accession>A0A229VYF0</accession>
<organism evidence="2 3">
    <name type="scientific">Bifidobacterium vansinderenii</name>
    <dbReference type="NCBI Taxonomy" id="1984871"/>
    <lineage>
        <taxon>Bacteria</taxon>
        <taxon>Bacillati</taxon>
        <taxon>Actinomycetota</taxon>
        <taxon>Actinomycetes</taxon>
        <taxon>Bifidobacteriales</taxon>
        <taxon>Bifidobacteriaceae</taxon>
        <taxon>Bifidobacterium</taxon>
    </lineage>
</organism>
<feature type="region of interest" description="Disordered" evidence="1">
    <location>
        <begin position="269"/>
        <end position="289"/>
    </location>
</feature>
<feature type="compositionally biased region" description="Pro residues" evidence="1">
    <location>
        <begin position="487"/>
        <end position="497"/>
    </location>
</feature>
<reference evidence="2 3" key="1">
    <citation type="submission" date="2017-05" db="EMBL/GenBank/DDBJ databases">
        <title>Bifidobacterium vansinderenii sp. nov.</title>
        <authorList>
            <person name="Lugli G.A."/>
            <person name="Duranti S."/>
            <person name="Mangifesta M."/>
        </authorList>
    </citation>
    <scope>NUCLEOTIDE SEQUENCE [LARGE SCALE GENOMIC DNA]</scope>
    <source>
        <strain evidence="2 3">Tam10B</strain>
    </source>
</reference>
<keyword evidence="3" id="KW-1185">Reference proteome</keyword>
<gene>
    <name evidence="2" type="ORF">Tam10B_1290</name>
</gene>
<evidence type="ECO:0000313" key="2">
    <source>
        <dbReference type="EMBL" id="OXN00420.1"/>
    </source>
</evidence>
<proteinExistence type="predicted"/>
<evidence type="ECO:0000256" key="1">
    <source>
        <dbReference type="SAM" id="MobiDB-lite"/>
    </source>
</evidence>
<comment type="caution">
    <text evidence="2">The sequence shown here is derived from an EMBL/GenBank/DDBJ whole genome shotgun (WGS) entry which is preliminary data.</text>
</comment>
<feature type="compositionally biased region" description="Low complexity" evidence="1">
    <location>
        <begin position="271"/>
        <end position="280"/>
    </location>
</feature>
<dbReference type="AlphaFoldDB" id="A0A229VYF0"/>
<evidence type="ECO:0000313" key="3">
    <source>
        <dbReference type="Proteomes" id="UP000215433"/>
    </source>
</evidence>
<protein>
    <submittedName>
        <fullName evidence="2">Uncharacterized protein</fullName>
    </submittedName>
</protein>
<feature type="region of interest" description="Disordered" evidence="1">
    <location>
        <begin position="483"/>
        <end position="507"/>
    </location>
</feature>
<dbReference type="EMBL" id="NEWD01000016">
    <property type="protein sequence ID" value="OXN00420.1"/>
    <property type="molecule type" value="Genomic_DNA"/>
</dbReference>
<dbReference type="Proteomes" id="UP000215433">
    <property type="component" value="Unassembled WGS sequence"/>
</dbReference>
<name>A0A229VYF0_9BIFI</name>